<dbReference type="EMBL" id="LSMT01000099">
    <property type="protein sequence ID" value="PFX27631.1"/>
    <property type="molecule type" value="Genomic_DNA"/>
</dbReference>
<keyword evidence="2" id="KW-1185">Reference proteome</keyword>
<dbReference type="Proteomes" id="UP000225706">
    <property type="component" value="Unassembled WGS sequence"/>
</dbReference>
<proteinExistence type="predicted"/>
<comment type="caution">
    <text evidence="1">The sequence shown here is derived from an EMBL/GenBank/DDBJ whole genome shotgun (WGS) entry which is preliminary data.</text>
</comment>
<organism evidence="1 2">
    <name type="scientific">Stylophora pistillata</name>
    <name type="common">Smooth cauliflower coral</name>
    <dbReference type="NCBI Taxonomy" id="50429"/>
    <lineage>
        <taxon>Eukaryota</taxon>
        <taxon>Metazoa</taxon>
        <taxon>Cnidaria</taxon>
        <taxon>Anthozoa</taxon>
        <taxon>Hexacorallia</taxon>
        <taxon>Scleractinia</taxon>
        <taxon>Astrocoeniina</taxon>
        <taxon>Pocilloporidae</taxon>
        <taxon>Stylophora</taxon>
    </lineage>
</organism>
<dbReference type="AlphaFoldDB" id="A0A2B4SCN0"/>
<accession>A0A2B4SCN0</accession>
<gene>
    <name evidence="1" type="ORF">AWC38_SpisGene7669</name>
</gene>
<protein>
    <submittedName>
        <fullName evidence="1">Uncharacterized protein</fullName>
    </submittedName>
</protein>
<dbReference type="OrthoDB" id="5977951at2759"/>
<sequence length="216" mass="22951">MFLSEVLGTKKLGNNATSQLKKCPESQCLTEAIACLSGSKLKGDGNSGNNDRLKALEDEVDKLKGLLQKAGKPNSFALLDSTGHLPQNLLAAGYDKYSMYDLGWQALHMAAAAACRGSTSSGGSGCCENVVLVRNTADKNTCTQICGRTLFKNCDAEVSIHGKTGKATKAGEMIGAFYNYRCNQAANGGSEVSGSPADINRFPKGYPYYSFCCCRK</sequence>
<name>A0A2B4SCN0_STYPI</name>
<evidence type="ECO:0000313" key="1">
    <source>
        <dbReference type="EMBL" id="PFX27631.1"/>
    </source>
</evidence>
<reference evidence="2" key="1">
    <citation type="journal article" date="2017" name="bioRxiv">
        <title>Comparative analysis of the genomes of Stylophora pistillata and Acropora digitifera provides evidence for extensive differences between species of corals.</title>
        <authorList>
            <person name="Voolstra C.R."/>
            <person name="Li Y."/>
            <person name="Liew Y.J."/>
            <person name="Baumgarten S."/>
            <person name="Zoccola D."/>
            <person name="Flot J.-F."/>
            <person name="Tambutte S."/>
            <person name="Allemand D."/>
            <person name="Aranda M."/>
        </authorList>
    </citation>
    <scope>NUCLEOTIDE SEQUENCE [LARGE SCALE GENOMIC DNA]</scope>
</reference>
<evidence type="ECO:0000313" key="2">
    <source>
        <dbReference type="Proteomes" id="UP000225706"/>
    </source>
</evidence>